<dbReference type="PANTHER" id="PTHR35567">
    <property type="entry name" value="MALATE DEHYDROGENASE (AFU_ORTHOLOGUE AFUA_2G13800)"/>
    <property type="match status" value="1"/>
</dbReference>
<dbReference type="Proteomes" id="UP001437256">
    <property type="component" value="Unassembled WGS sequence"/>
</dbReference>
<comment type="caution">
    <text evidence="2">The sequence shown here is derived from an EMBL/GenBank/DDBJ whole genome shotgun (WGS) entry which is preliminary data.</text>
</comment>
<dbReference type="Pfam" id="PF11937">
    <property type="entry name" value="DUF3455"/>
    <property type="match status" value="1"/>
</dbReference>
<dbReference type="PANTHER" id="PTHR35567:SF1">
    <property type="entry name" value="CONSERVED FUNGAL PROTEIN (AFU_ORTHOLOGUE AFUA_1G14230)"/>
    <property type="match status" value="1"/>
</dbReference>
<reference evidence="2 3" key="1">
    <citation type="submission" date="2024-05" db="EMBL/GenBank/DDBJ databases">
        <title>A draft genome resource for the thread blight pathogen Marasmius tenuissimus strain MS-2.</title>
        <authorList>
            <person name="Yulfo-Soto G.E."/>
            <person name="Baruah I.K."/>
            <person name="Amoako-Attah I."/>
            <person name="Bukari Y."/>
            <person name="Meinhardt L.W."/>
            <person name="Bailey B.A."/>
            <person name="Cohen S.P."/>
        </authorList>
    </citation>
    <scope>NUCLEOTIDE SEQUENCE [LARGE SCALE GENOMIC DNA]</scope>
    <source>
        <strain evidence="2 3">MS-2</strain>
    </source>
</reference>
<protein>
    <recommendedName>
        <fullName evidence="4">Malate dehydrogenase</fullName>
    </recommendedName>
</protein>
<name>A0ABR2ZRT9_9AGAR</name>
<organism evidence="2 3">
    <name type="scientific">Marasmius tenuissimus</name>
    <dbReference type="NCBI Taxonomy" id="585030"/>
    <lineage>
        <taxon>Eukaryota</taxon>
        <taxon>Fungi</taxon>
        <taxon>Dikarya</taxon>
        <taxon>Basidiomycota</taxon>
        <taxon>Agaricomycotina</taxon>
        <taxon>Agaricomycetes</taxon>
        <taxon>Agaricomycetidae</taxon>
        <taxon>Agaricales</taxon>
        <taxon>Marasmiineae</taxon>
        <taxon>Marasmiaceae</taxon>
        <taxon>Marasmius</taxon>
    </lineage>
</organism>
<sequence length="254" mass="27079">MFSRSNALLSFTFVSSILTAAPGVTSASCPISDLKVTGDSLPAQESPTLFLTFGVGTQNYTCSDAGNYTAAGAVAQIFDVSCDFQDNVKNLPQFSTDVFKAWSDHHETGHVQTLKGGSVRLAFSSSLFGTEGTVISALKKDFPSLAKSESLLGEHFFIPNPTGSPGTSPKWDFTKSQGDSKAFVTVQRKASIGAPTGKQDIDWLDLTSIDGELAYEVYRTDTRGGQPPAKCEPGSGPITVAYTSAYWFTQPKSK</sequence>
<evidence type="ECO:0000313" key="3">
    <source>
        <dbReference type="Proteomes" id="UP001437256"/>
    </source>
</evidence>
<evidence type="ECO:0008006" key="4">
    <source>
        <dbReference type="Google" id="ProtNLM"/>
    </source>
</evidence>
<proteinExistence type="predicted"/>
<feature type="chain" id="PRO_5047325459" description="Malate dehydrogenase" evidence="1">
    <location>
        <begin position="28"/>
        <end position="254"/>
    </location>
</feature>
<gene>
    <name evidence="2" type="ORF">AAF712_008697</name>
</gene>
<dbReference type="InterPro" id="IPR021851">
    <property type="entry name" value="DUF3455"/>
</dbReference>
<dbReference type="PROSITE" id="PS51257">
    <property type="entry name" value="PROKAR_LIPOPROTEIN"/>
    <property type="match status" value="1"/>
</dbReference>
<evidence type="ECO:0000256" key="1">
    <source>
        <dbReference type="SAM" id="SignalP"/>
    </source>
</evidence>
<keyword evidence="3" id="KW-1185">Reference proteome</keyword>
<keyword evidence="1" id="KW-0732">Signal</keyword>
<dbReference type="EMBL" id="JBBXMP010000063">
    <property type="protein sequence ID" value="KAL0064397.1"/>
    <property type="molecule type" value="Genomic_DNA"/>
</dbReference>
<evidence type="ECO:0000313" key="2">
    <source>
        <dbReference type="EMBL" id="KAL0064397.1"/>
    </source>
</evidence>
<accession>A0ABR2ZRT9</accession>
<feature type="signal peptide" evidence="1">
    <location>
        <begin position="1"/>
        <end position="27"/>
    </location>
</feature>